<keyword evidence="1" id="KW-0732">Signal</keyword>
<comment type="caution">
    <text evidence="2">The sequence shown here is derived from an EMBL/GenBank/DDBJ whole genome shotgun (WGS) entry which is preliminary data.</text>
</comment>
<gene>
    <name evidence="2" type="ORF">I2501_00810</name>
</gene>
<dbReference type="Proteomes" id="UP000657385">
    <property type="component" value="Unassembled WGS sequence"/>
</dbReference>
<name>A0A931FDJ9_9ACTN</name>
<evidence type="ECO:0000256" key="1">
    <source>
        <dbReference type="SAM" id="SignalP"/>
    </source>
</evidence>
<reference evidence="2" key="1">
    <citation type="submission" date="2020-11" db="EMBL/GenBank/DDBJ databases">
        <title>Isolation and identification of active actinomycetes.</title>
        <authorList>
            <person name="Yu B."/>
        </authorList>
    </citation>
    <scope>NUCLEOTIDE SEQUENCE</scope>
    <source>
        <strain evidence="2">NEAU-YB345</strain>
    </source>
</reference>
<protein>
    <recommendedName>
        <fullName evidence="4">Secreted protein</fullName>
    </recommendedName>
</protein>
<evidence type="ECO:0000313" key="2">
    <source>
        <dbReference type="EMBL" id="MBF9066574.1"/>
    </source>
</evidence>
<organism evidence="2 3">
    <name type="scientific">Streptacidiphilus fuscans</name>
    <dbReference type="NCBI Taxonomy" id="2789292"/>
    <lineage>
        <taxon>Bacteria</taxon>
        <taxon>Bacillati</taxon>
        <taxon>Actinomycetota</taxon>
        <taxon>Actinomycetes</taxon>
        <taxon>Kitasatosporales</taxon>
        <taxon>Streptomycetaceae</taxon>
        <taxon>Streptacidiphilus</taxon>
    </lineage>
</organism>
<accession>A0A931FDJ9</accession>
<evidence type="ECO:0000313" key="3">
    <source>
        <dbReference type="Proteomes" id="UP000657385"/>
    </source>
</evidence>
<dbReference type="RefSeq" id="WP_196191772.1">
    <property type="nucleotide sequence ID" value="NZ_JADPRT010000001.1"/>
</dbReference>
<feature type="chain" id="PRO_5036726881" description="Secreted protein" evidence="1">
    <location>
        <begin position="27"/>
        <end position="176"/>
    </location>
</feature>
<keyword evidence="3" id="KW-1185">Reference proteome</keyword>
<dbReference type="AlphaFoldDB" id="A0A931FDJ9"/>
<evidence type="ECO:0008006" key="4">
    <source>
        <dbReference type="Google" id="ProtNLM"/>
    </source>
</evidence>
<sequence length="176" mass="17795">MIRALRNTAAVLAATALVSLPATATAADWGNGSAPVSVYNVHQTALGDIFNAGHGNTVGSGTSSTGATGLGAEVPISVPPSRVTLRILTYDIPPLTLSASDGADWPLTLRPNHTEYVRIPDTGAGADYDGPGGGVGMVVYPVAGIPPVCWSLTLLISCSAGFDQDSGGPWIALLGR</sequence>
<dbReference type="EMBL" id="JADPRT010000001">
    <property type="protein sequence ID" value="MBF9066574.1"/>
    <property type="molecule type" value="Genomic_DNA"/>
</dbReference>
<proteinExistence type="predicted"/>
<feature type="signal peptide" evidence="1">
    <location>
        <begin position="1"/>
        <end position="26"/>
    </location>
</feature>